<keyword evidence="1" id="KW-0812">Transmembrane</keyword>
<dbReference type="Proteomes" id="UP001255856">
    <property type="component" value="Unassembled WGS sequence"/>
</dbReference>
<gene>
    <name evidence="2" type="ORF">QBZ16_004986</name>
</gene>
<keyword evidence="1" id="KW-1133">Transmembrane helix</keyword>
<dbReference type="AlphaFoldDB" id="A0AAD9IJT3"/>
<reference evidence="2" key="1">
    <citation type="submission" date="2021-01" db="EMBL/GenBank/DDBJ databases">
        <authorList>
            <person name="Eckstrom K.M.E."/>
        </authorList>
    </citation>
    <scope>NUCLEOTIDE SEQUENCE</scope>
    <source>
        <strain evidence="2">UVCC 0001</strain>
    </source>
</reference>
<keyword evidence="3" id="KW-1185">Reference proteome</keyword>
<sequence length="231" mass="23805">MHVKRMKVWLKMRLPHGFEHRETLAGASSADAAPKDVEQVLGTASPFERPARLLLAEVESSEALPLTGAVLHPSAHASVPDAALGDAGVTLESGTIRQGAAQLVLSEPSATRLLRELAALRAKALPSTALRPPKATLARRLVAAALAEAARSQAVVVCQAAPGSLGALPAPSARRLAEAASTASPDTTARAVAWITGIALLLAVLGAVYAMLGAENRSDTSLFGVTKSHTQ</sequence>
<keyword evidence="1" id="KW-0472">Membrane</keyword>
<protein>
    <submittedName>
        <fullName evidence="2">Uncharacterized protein</fullName>
    </submittedName>
</protein>
<name>A0AAD9IJT3_PROWI</name>
<evidence type="ECO:0000256" key="1">
    <source>
        <dbReference type="SAM" id="Phobius"/>
    </source>
</evidence>
<dbReference type="EMBL" id="JASFZW010000007">
    <property type="protein sequence ID" value="KAK2077352.1"/>
    <property type="molecule type" value="Genomic_DNA"/>
</dbReference>
<evidence type="ECO:0000313" key="2">
    <source>
        <dbReference type="EMBL" id="KAK2077352.1"/>
    </source>
</evidence>
<comment type="caution">
    <text evidence="2">The sequence shown here is derived from an EMBL/GenBank/DDBJ whole genome shotgun (WGS) entry which is preliminary data.</text>
</comment>
<accession>A0AAD9IJT3</accession>
<feature type="transmembrane region" description="Helical" evidence="1">
    <location>
        <begin position="191"/>
        <end position="212"/>
    </location>
</feature>
<proteinExistence type="predicted"/>
<organism evidence="2 3">
    <name type="scientific">Prototheca wickerhamii</name>
    <dbReference type="NCBI Taxonomy" id="3111"/>
    <lineage>
        <taxon>Eukaryota</taxon>
        <taxon>Viridiplantae</taxon>
        <taxon>Chlorophyta</taxon>
        <taxon>core chlorophytes</taxon>
        <taxon>Trebouxiophyceae</taxon>
        <taxon>Chlorellales</taxon>
        <taxon>Chlorellaceae</taxon>
        <taxon>Prototheca</taxon>
    </lineage>
</organism>
<evidence type="ECO:0000313" key="3">
    <source>
        <dbReference type="Proteomes" id="UP001255856"/>
    </source>
</evidence>